<accession>A0A9Q8LHU6</accession>
<organism evidence="2 3">
    <name type="scientific">Passalora fulva</name>
    <name type="common">Tomato leaf mold</name>
    <name type="synonym">Cladosporium fulvum</name>
    <dbReference type="NCBI Taxonomy" id="5499"/>
    <lineage>
        <taxon>Eukaryota</taxon>
        <taxon>Fungi</taxon>
        <taxon>Dikarya</taxon>
        <taxon>Ascomycota</taxon>
        <taxon>Pezizomycotina</taxon>
        <taxon>Dothideomycetes</taxon>
        <taxon>Dothideomycetidae</taxon>
        <taxon>Mycosphaerellales</taxon>
        <taxon>Mycosphaerellaceae</taxon>
        <taxon>Fulvia</taxon>
    </lineage>
</organism>
<feature type="compositionally biased region" description="Basic and acidic residues" evidence="1">
    <location>
        <begin position="254"/>
        <end position="266"/>
    </location>
</feature>
<feature type="compositionally biased region" description="Polar residues" evidence="1">
    <location>
        <begin position="419"/>
        <end position="428"/>
    </location>
</feature>
<protein>
    <submittedName>
        <fullName evidence="2">Uncharacterized protein</fullName>
    </submittedName>
</protein>
<feature type="compositionally biased region" description="Polar residues" evidence="1">
    <location>
        <begin position="219"/>
        <end position="242"/>
    </location>
</feature>
<dbReference type="GeneID" id="71986214"/>
<feature type="region of interest" description="Disordered" evidence="1">
    <location>
        <begin position="733"/>
        <end position="752"/>
    </location>
</feature>
<feature type="region of interest" description="Disordered" evidence="1">
    <location>
        <begin position="335"/>
        <end position="554"/>
    </location>
</feature>
<proteinExistence type="predicted"/>
<reference evidence="2" key="1">
    <citation type="submission" date="2021-12" db="EMBL/GenBank/DDBJ databases">
        <authorList>
            <person name="Zaccaron A."/>
            <person name="Stergiopoulos I."/>
        </authorList>
    </citation>
    <scope>NUCLEOTIDE SEQUENCE</scope>
    <source>
        <strain evidence="2">Race5_Kim</strain>
    </source>
</reference>
<evidence type="ECO:0000256" key="1">
    <source>
        <dbReference type="SAM" id="MobiDB-lite"/>
    </source>
</evidence>
<keyword evidence="3" id="KW-1185">Reference proteome</keyword>
<feature type="compositionally biased region" description="Polar residues" evidence="1">
    <location>
        <begin position="458"/>
        <end position="488"/>
    </location>
</feature>
<feature type="region of interest" description="Disordered" evidence="1">
    <location>
        <begin position="185"/>
        <end position="304"/>
    </location>
</feature>
<evidence type="ECO:0000313" key="2">
    <source>
        <dbReference type="EMBL" id="UJO17765.1"/>
    </source>
</evidence>
<feature type="compositionally biased region" description="Polar residues" evidence="1">
    <location>
        <begin position="673"/>
        <end position="696"/>
    </location>
</feature>
<evidence type="ECO:0000313" key="3">
    <source>
        <dbReference type="Proteomes" id="UP000756132"/>
    </source>
</evidence>
<reference evidence="2" key="2">
    <citation type="journal article" date="2022" name="Microb. Genom.">
        <title>A chromosome-scale genome assembly of the tomato pathogen Cladosporium fulvum reveals a compartmentalized genome architecture and the presence of a dispensable chromosome.</title>
        <authorList>
            <person name="Zaccaron A.Z."/>
            <person name="Chen L.H."/>
            <person name="Samaras A."/>
            <person name="Stergiopoulos I."/>
        </authorList>
    </citation>
    <scope>NUCLEOTIDE SEQUENCE</scope>
    <source>
        <strain evidence="2">Race5_Kim</strain>
    </source>
</reference>
<feature type="compositionally biased region" description="Acidic residues" evidence="1">
    <location>
        <begin position="277"/>
        <end position="289"/>
    </location>
</feature>
<gene>
    <name evidence="2" type="ORF">CLAFUR5_06336</name>
</gene>
<feature type="compositionally biased region" description="Polar residues" evidence="1">
    <location>
        <begin position="185"/>
        <end position="199"/>
    </location>
</feature>
<dbReference type="KEGG" id="ffu:CLAFUR5_06336"/>
<dbReference type="AlphaFoldDB" id="A0A9Q8LHU6"/>
<dbReference type="EMBL" id="CP090167">
    <property type="protein sequence ID" value="UJO17765.1"/>
    <property type="molecule type" value="Genomic_DNA"/>
</dbReference>
<sequence>MSAHTMDSSKASFGGDALQLTTMPEVIAALEQEYDCKAEEIIPPAQRPYERQPGKKRKRLTLSNFERNPSNRQWAQLKPTDWELELGLAILTFLRDTKHLSLKHIHRSQAVATAIFLRHKTQNTTNRDVNGALPSDIRRARKNVEAERGGLDVAISIYCGDAEAVIYDYNEVRVGQKWREVTPISPVNEQTVSDNSTSDSEADTGTAGVEAVSGGELGSATSLNTPGTSNYTDESPQEQSVKVDSPAGDEATTEDARSQDKGDDKVAANQEAVDGAGGEEEDDDDDDDFIIITERPEPKLTPLEAEMERLGQKFGALNMAEPSFADSYADLDAIKNGPTRKAHGSDITIPPELSLVPTSAEGPSLPEADVNTSTANQPGEAETLQPEDRAPSFVGSPEIQVDQEIVQDGESASPFLRAPSSSGNVDSGNKSEQHLEQPITTDGPPDDPSSATYPPMPNNSSTTHAAQSTFRAQNSPSTRPNIPISTVNAAPHLPEVVAKDPASKGANSASDPVNVGSGHALPTPVAVEQPKEVEMVQTEPASPSPHTTGKHDFSPSVKIYVQHGRISKADQRPIVGTLSSAAVEPRSSSFAEVSTDMEVDEEAVNATQQLPDDMETDDDTFGASVLVTAHSMAPLPATVDVDTDMDDVQASQPAHGPEKMISPGHRSTGKHPTPQSTGAAPTAQTPNVSSASQVDVSMADTSDLGQEGDGANIRRGSAILLKFTDFLTRWELQHDPRHKETQSRSKQDHIDF</sequence>
<name>A0A9Q8LHU6_PASFU</name>
<feature type="region of interest" description="Disordered" evidence="1">
    <location>
        <begin position="648"/>
        <end position="696"/>
    </location>
</feature>
<dbReference type="RefSeq" id="XP_047762131.1">
    <property type="nucleotide sequence ID" value="XM_047905484.1"/>
</dbReference>
<dbReference type="Proteomes" id="UP000756132">
    <property type="component" value="Chromosome 5"/>
</dbReference>